<sequence>MNRKHMSSAIDVLTGLFYVNKDSYLGMLTLELYADLGLLQDSSLIAEVIEEKRSFDLIHAIKLVDMTVAEHVESILRGY</sequence>
<evidence type="ECO:0000313" key="2">
    <source>
        <dbReference type="Proteomes" id="UP000223777"/>
    </source>
</evidence>
<dbReference type="AlphaFoldDB" id="A0A2B9PVZ5"/>
<proteinExistence type="predicted"/>
<organism evidence="1 2">
    <name type="scientific">Bacillus cereus</name>
    <dbReference type="NCBI Taxonomy" id="1396"/>
    <lineage>
        <taxon>Bacteria</taxon>
        <taxon>Bacillati</taxon>
        <taxon>Bacillota</taxon>
        <taxon>Bacilli</taxon>
        <taxon>Bacillales</taxon>
        <taxon>Bacillaceae</taxon>
        <taxon>Bacillus</taxon>
        <taxon>Bacillus cereus group</taxon>
    </lineage>
</organism>
<dbReference type="Proteomes" id="UP000223777">
    <property type="component" value="Unassembled WGS sequence"/>
</dbReference>
<dbReference type="EMBL" id="NUIL01000024">
    <property type="protein sequence ID" value="PGO26415.1"/>
    <property type="molecule type" value="Genomic_DNA"/>
</dbReference>
<accession>A0A2B9PVZ5</accession>
<comment type="caution">
    <text evidence="1">The sequence shown here is derived from an EMBL/GenBank/DDBJ whole genome shotgun (WGS) entry which is preliminary data.</text>
</comment>
<name>A0A2B9PVZ5_BACCE</name>
<gene>
    <name evidence="1" type="ORF">CN984_17775</name>
</gene>
<evidence type="ECO:0000313" key="1">
    <source>
        <dbReference type="EMBL" id="PGO26415.1"/>
    </source>
</evidence>
<reference evidence="1 2" key="1">
    <citation type="submission" date="2017-09" db="EMBL/GenBank/DDBJ databases">
        <title>Large-scale bioinformatics analysis of Bacillus genomes uncovers conserved roles of natural products in bacterial physiology.</title>
        <authorList>
            <consortium name="Agbiome Team Llc"/>
            <person name="Bleich R.M."/>
            <person name="Grubbs K.J."/>
            <person name="Santa Maria K.C."/>
            <person name="Allen S.E."/>
            <person name="Farag S."/>
            <person name="Shank E.A."/>
            <person name="Bowers A."/>
        </authorList>
    </citation>
    <scope>NUCLEOTIDE SEQUENCE [LARGE SCALE GENOMIC DNA]</scope>
    <source>
        <strain evidence="1 2">AFS050027</strain>
    </source>
</reference>
<protein>
    <submittedName>
        <fullName evidence="1">Uncharacterized protein</fullName>
    </submittedName>
</protein>
<dbReference type="RefSeq" id="WP_098588554.1">
    <property type="nucleotide sequence ID" value="NZ_NUIL01000024.1"/>
</dbReference>